<reference evidence="1" key="1">
    <citation type="submission" date="2022-11" db="EMBL/GenBank/DDBJ databases">
        <title>Genome Resource of Sclerotinia nivalis Strain SnTB1, a Plant Pathogen Isolated from American Ginseng.</title>
        <authorList>
            <person name="Fan S."/>
        </authorList>
    </citation>
    <scope>NUCLEOTIDE SEQUENCE</scope>
    <source>
        <strain evidence="1">SnTB1</strain>
    </source>
</reference>
<evidence type="ECO:0000313" key="1">
    <source>
        <dbReference type="EMBL" id="KAJ8067511.1"/>
    </source>
</evidence>
<protein>
    <submittedName>
        <fullName evidence="1">Uncharacterized protein</fullName>
    </submittedName>
</protein>
<dbReference type="OrthoDB" id="3538299at2759"/>
<accession>A0A9X0ARC1</accession>
<dbReference type="EMBL" id="JAPEIS010000004">
    <property type="protein sequence ID" value="KAJ8067511.1"/>
    <property type="molecule type" value="Genomic_DNA"/>
</dbReference>
<dbReference type="Proteomes" id="UP001152300">
    <property type="component" value="Unassembled WGS sequence"/>
</dbReference>
<comment type="caution">
    <text evidence="1">The sequence shown here is derived from an EMBL/GenBank/DDBJ whole genome shotgun (WGS) entry which is preliminary data.</text>
</comment>
<proteinExistence type="predicted"/>
<gene>
    <name evidence="1" type="ORF">OCU04_004854</name>
</gene>
<organism evidence="1 2">
    <name type="scientific">Sclerotinia nivalis</name>
    <dbReference type="NCBI Taxonomy" id="352851"/>
    <lineage>
        <taxon>Eukaryota</taxon>
        <taxon>Fungi</taxon>
        <taxon>Dikarya</taxon>
        <taxon>Ascomycota</taxon>
        <taxon>Pezizomycotina</taxon>
        <taxon>Leotiomycetes</taxon>
        <taxon>Helotiales</taxon>
        <taxon>Sclerotiniaceae</taxon>
        <taxon>Sclerotinia</taxon>
    </lineage>
</organism>
<keyword evidence="2" id="KW-1185">Reference proteome</keyword>
<evidence type="ECO:0000313" key="2">
    <source>
        <dbReference type="Proteomes" id="UP001152300"/>
    </source>
</evidence>
<name>A0A9X0ARC1_9HELO</name>
<dbReference type="AlphaFoldDB" id="A0A9X0ARC1"/>
<sequence>MLERESRCFEALIETEFLRHRRSDGIWDSHQITAEETKFWDIPTVERPMGFEKEIERVQKRIEEYKNGKEDADKERVGEVLGGASLTRMEMAEHVDLEKGL</sequence>